<keyword evidence="2" id="KW-1133">Transmembrane helix</keyword>
<evidence type="ECO:0000313" key="5">
    <source>
        <dbReference type="Proteomes" id="UP001314205"/>
    </source>
</evidence>
<evidence type="ECO:0000256" key="2">
    <source>
        <dbReference type="SAM" id="Phobius"/>
    </source>
</evidence>
<comment type="caution">
    <text evidence="4">The sequence shown here is derived from an EMBL/GenBank/DDBJ whole genome shotgun (WGS) entry which is preliminary data.</text>
</comment>
<name>A0AAV1LA31_9NEOP</name>
<reference evidence="4 5" key="1">
    <citation type="submission" date="2023-11" db="EMBL/GenBank/DDBJ databases">
        <authorList>
            <person name="Hedman E."/>
            <person name="Englund M."/>
            <person name="Stromberg M."/>
            <person name="Nyberg Akerstrom W."/>
            <person name="Nylinder S."/>
            <person name="Jareborg N."/>
            <person name="Kallberg Y."/>
            <person name="Kronander E."/>
        </authorList>
    </citation>
    <scope>NUCLEOTIDE SEQUENCE [LARGE SCALE GENOMIC DNA]</scope>
</reference>
<organism evidence="4 5">
    <name type="scientific">Parnassius mnemosyne</name>
    <name type="common">clouded apollo</name>
    <dbReference type="NCBI Taxonomy" id="213953"/>
    <lineage>
        <taxon>Eukaryota</taxon>
        <taxon>Metazoa</taxon>
        <taxon>Ecdysozoa</taxon>
        <taxon>Arthropoda</taxon>
        <taxon>Hexapoda</taxon>
        <taxon>Insecta</taxon>
        <taxon>Pterygota</taxon>
        <taxon>Neoptera</taxon>
        <taxon>Endopterygota</taxon>
        <taxon>Lepidoptera</taxon>
        <taxon>Glossata</taxon>
        <taxon>Ditrysia</taxon>
        <taxon>Papilionoidea</taxon>
        <taxon>Papilionidae</taxon>
        <taxon>Parnassiinae</taxon>
        <taxon>Parnassini</taxon>
        <taxon>Parnassius</taxon>
        <taxon>Driopa</taxon>
    </lineage>
</organism>
<feature type="region of interest" description="Disordered" evidence="1">
    <location>
        <begin position="240"/>
        <end position="278"/>
    </location>
</feature>
<accession>A0AAV1LA31</accession>
<feature type="compositionally biased region" description="Polar residues" evidence="1">
    <location>
        <begin position="117"/>
        <end position="128"/>
    </location>
</feature>
<keyword evidence="2" id="KW-0812">Transmembrane</keyword>
<keyword evidence="2" id="KW-0472">Membrane</keyword>
<dbReference type="AlphaFoldDB" id="A0AAV1LA31"/>
<proteinExistence type="predicted"/>
<keyword evidence="3" id="KW-0732">Signal</keyword>
<feature type="transmembrane region" description="Helical" evidence="2">
    <location>
        <begin position="1001"/>
        <end position="1026"/>
    </location>
</feature>
<keyword evidence="5" id="KW-1185">Reference proteome</keyword>
<feature type="chain" id="PRO_5043584103" evidence="3">
    <location>
        <begin position="28"/>
        <end position="1046"/>
    </location>
</feature>
<feature type="compositionally biased region" description="Basic and acidic residues" evidence="1">
    <location>
        <begin position="252"/>
        <end position="272"/>
    </location>
</feature>
<gene>
    <name evidence="4" type="ORF">PARMNEM_LOCUS12327</name>
</gene>
<dbReference type="Proteomes" id="UP001314205">
    <property type="component" value="Unassembled WGS sequence"/>
</dbReference>
<evidence type="ECO:0000256" key="3">
    <source>
        <dbReference type="SAM" id="SignalP"/>
    </source>
</evidence>
<protein>
    <submittedName>
        <fullName evidence="4">Uncharacterized protein</fullName>
    </submittedName>
</protein>
<evidence type="ECO:0000256" key="1">
    <source>
        <dbReference type="SAM" id="MobiDB-lite"/>
    </source>
</evidence>
<feature type="signal peptide" evidence="3">
    <location>
        <begin position="1"/>
        <end position="27"/>
    </location>
</feature>
<sequence>MACLKCNDKLTIIVLVLVSVFGRSVFSDSEVYDPQNYPTDVESAAHLLQGRDDGEVSEETVDRVTKLRSDDTDAVAEESQIKTIDTGRALHQDAIIYDKRIEADYEADNASLERTIDSNQTIDTTAATPESEIPETLGLKNSSEENVDFNEYSQPNRNSNDKTDNDATELTMIDAADATEGVSLSTIDNNVYKVKDIVPEDIYFNHSARNDDEMQTEMPATLQTTRASDSIDVLESAVEAEDQFENPGQRSPKTDSSDPKQTLDKRNNEAKPRSTPIVSKSTTLRSWLEDSWLRPPAGLLVPLRPKALKRALDVWNDLTAGGALKISDIVIVGYDSNGINWRSRHTLQPNSLGGDRSVAEALSKLILKYQGVRRDLASDGTMRALAYAAKLVPYDSALFVITDRGVGDPQKLPLALRALIEKRLKVYTIWTDPRHPSAESESALQELRNISTHTEGEVLPYSLQVMDMDNSLPSEAELQQWQPLAEPLLSPRRARMRQIEDGFDTLLVWRGGGEAISLGIPVEAGVTALRVLIEGAVDHAALFPPNDAPQVDLYNTTSVQEFSSGSRTDSWSPRDVYLAFPGAPDVDMLSVVPATPPDTDVSTGFVGVWHLSVRCDSCDYRLTVFAHALIHFQAETDKDRLSLRVIGPVASVRESSLVDEYGSELAKLPFTYPPVTNDGPIDPKENLMTEIEEDVPMPKVQGSKIYVKILGRNMQGDPFIRFSGPINQETEVRNGRSTVVFPDSGNDLEKAEEENSRIYSSRLQYNDSDVLPYGRAVSQVVNQRGVILTTVQIGLSTKLYGTPGDSLQLYFEVTNYREQAVRFNFGAVGELRFLRSIEPTSQTIAPGQTANVIVNVLITGTAQPGARDLITFTAYGLEQVSISAYVYVLNPGETKVDTWAPEVRHNFQGSCIGRMGTDCSEYVWSVTIVARDAFAGLLRLSSSPLGLTYDSNFVAGTRGEVVASYRASCCAPRLLVSAVDALGNTNSYVVDVSGYISNAGIAAIVLGVLLFIALVALVIFLIYLCVKRRRSSRELSSYNTSSRNIS</sequence>
<evidence type="ECO:0000313" key="4">
    <source>
        <dbReference type="EMBL" id="CAK1592346.1"/>
    </source>
</evidence>
<feature type="region of interest" description="Disordered" evidence="1">
    <location>
        <begin position="116"/>
        <end position="166"/>
    </location>
</feature>
<dbReference type="EMBL" id="CAVLGL010000087">
    <property type="protein sequence ID" value="CAK1592346.1"/>
    <property type="molecule type" value="Genomic_DNA"/>
</dbReference>
<dbReference type="CDD" id="cd12087">
    <property type="entry name" value="TM_EGFR-like"/>
    <property type="match status" value="1"/>
</dbReference>